<name>A0ABY6GRD9_9GAMM</name>
<keyword evidence="3" id="KW-1185">Reference proteome</keyword>
<feature type="transmembrane region" description="Helical" evidence="1">
    <location>
        <begin position="20"/>
        <end position="40"/>
    </location>
</feature>
<accession>A0ABY6GRD9</accession>
<proteinExistence type="predicted"/>
<dbReference type="EMBL" id="CP103300">
    <property type="protein sequence ID" value="UYM15318.1"/>
    <property type="molecule type" value="Genomic_DNA"/>
</dbReference>
<protein>
    <submittedName>
        <fullName evidence="2">Type IV pilus modification protein PilV</fullName>
    </submittedName>
</protein>
<dbReference type="Proteomes" id="UP001163255">
    <property type="component" value="Chromosome"/>
</dbReference>
<keyword evidence="1" id="KW-0472">Membrane</keyword>
<dbReference type="RefSeq" id="WP_262597264.1">
    <property type="nucleotide sequence ID" value="NZ_CP103300.1"/>
</dbReference>
<dbReference type="NCBIfam" id="TIGR02523">
    <property type="entry name" value="type_IV_pilV"/>
    <property type="match status" value="1"/>
</dbReference>
<organism evidence="2 3">
    <name type="scientific">Endozoicomonas euniceicola</name>
    <dbReference type="NCBI Taxonomy" id="1234143"/>
    <lineage>
        <taxon>Bacteria</taxon>
        <taxon>Pseudomonadati</taxon>
        <taxon>Pseudomonadota</taxon>
        <taxon>Gammaproteobacteria</taxon>
        <taxon>Oceanospirillales</taxon>
        <taxon>Endozoicomonadaceae</taxon>
        <taxon>Endozoicomonas</taxon>
    </lineage>
</organism>
<gene>
    <name evidence="2" type="primary">pilV</name>
    <name evidence="2" type="ORF">NX720_21070</name>
</gene>
<keyword evidence="1" id="KW-0812">Transmembrane</keyword>
<evidence type="ECO:0000313" key="3">
    <source>
        <dbReference type="Proteomes" id="UP001163255"/>
    </source>
</evidence>
<evidence type="ECO:0000256" key="1">
    <source>
        <dbReference type="SAM" id="Phobius"/>
    </source>
</evidence>
<sequence length="164" mass="17918">MIKNHSSTSLKNRSQNGITLIEVLIANIILAAGLLGAAALQNQTLQFNNQARLNTLANMLAYDMMSRIIANNEFSTTGTGYSAPAASIPTTYPDACETSSCNPTQLANYDINQWKFLVRQYLPDGDGTIAFTTTTGNREYTITISFNDSRGRDTDQQVILRGTL</sequence>
<dbReference type="InterPro" id="IPR012902">
    <property type="entry name" value="N_methyl_site"/>
</dbReference>
<dbReference type="InterPro" id="IPR013362">
    <property type="entry name" value="Pilus_4_PilV"/>
</dbReference>
<evidence type="ECO:0000313" key="2">
    <source>
        <dbReference type="EMBL" id="UYM15318.1"/>
    </source>
</evidence>
<dbReference type="Pfam" id="PF07963">
    <property type="entry name" value="N_methyl"/>
    <property type="match status" value="1"/>
</dbReference>
<reference evidence="2" key="1">
    <citation type="submission" date="2022-10" db="EMBL/GenBank/DDBJ databases">
        <title>Completed Genome Sequence of two octocoral isolated bacterium, Endozoicomonas euniceicola EF212T and Endozoicomonas gorgoniicola PS125T.</title>
        <authorList>
            <person name="Chiou Y.-J."/>
            <person name="Chen Y.-H."/>
        </authorList>
    </citation>
    <scope>NUCLEOTIDE SEQUENCE</scope>
    <source>
        <strain evidence="2">EF212</strain>
    </source>
</reference>
<keyword evidence="1" id="KW-1133">Transmembrane helix</keyword>